<gene>
    <name evidence="2" type="ORF">CEP54_015712</name>
</gene>
<dbReference type="EMBL" id="NKCI01000398">
    <property type="protein sequence ID" value="RSL41792.1"/>
    <property type="molecule type" value="Genomic_DNA"/>
</dbReference>
<comment type="caution">
    <text evidence="2">The sequence shown here is derived from an EMBL/GenBank/DDBJ whole genome shotgun (WGS) entry which is preliminary data.</text>
</comment>
<organism evidence="2 3">
    <name type="scientific">Fusarium duplospermum</name>
    <dbReference type="NCBI Taxonomy" id="1325734"/>
    <lineage>
        <taxon>Eukaryota</taxon>
        <taxon>Fungi</taxon>
        <taxon>Dikarya</taxon>
        <taxon>Ascomycota</taxon>
        <taxon>Pezizomycotina</taxon>
        <taxon>Sordariomycetes</taxon>
        <taxon>Hypocreomycetidae</taxon>
        <taxon>Hypocreales</taxon>
        <taxon>Nectriaceae</taxon>
        <taxon>Fusarium</taxon>
        <taxon>Fusarium solani species complex</taxon>
    </lineage>
</organism>
<proteinExistence type="predicted"/>
<evidence type="ECO:0000313" key="3">
    <source>
        <dbReference type="Proteomes" id="UP000288168"/>
    </source>
</evidence>
<name>A0A428NLY9_9HYPO</name>
<feature type="compositionally biased region" description="Basic and acidic residues" evidence="1">
    <location>
        <begin position="273"/>
        <end position="290"/>
    </location>
</feature>
<dbReference type="Proteomes" id="UP000288168">
    <property type="component" value="Unassembled WGS sequence"/>
</dbReference>
<evidence type="ECO:0000313" key="2">
    <source>
        <dbReference type="EMBL" id="RSL41792.1"/>
    </source>
</evidence>
<reference evidence="2 3" key="1">
    <citation type="submission" date="2017-06" db="EMBL/GenBank/DDBJ databases">
        <title>Comparative genomic analysis of Ambrosia Fusariam Clade fungi.</title>
        <authorList>
            <person name="Stajich J.E."/>
            <person name="Carrillo J."/>
            <person name="Kijimoto T."/>
            <person name="Eskalen A."/>
            <person name="O'Donnell K."/>
            <person name="Kasson M."/>
        </authorList>
    </citation>
    <scope>NUCLEOTIDE SEQUENCE [LARGE SCALE GENOMIC DNA]</scope>
    <source>
        <strain evidence="2 3">NRRL62584</strain>
    </source>
</reference>
<dbReference type="OrthoDB" id="3431913at2759"/>
<accession>A0A428NLY9</accession>
<feature type="compositionally biased region" description="Basic and acidic residues" evidence="1">
    <location>
        <begin position="242"/>
        <end position="253"/>
    </location>
</feature>
<evidence type="ECO:0000256" key="1">
    <source>
        <dbReference type="SAM" id="MobiDB-lite"/>
    </source>
</evidence>
<keyword evidence="3" id="KW-1185">Reference proteome</keyword>
<protein>
    <recommendedName>
        <fullName evidence="4">PPPDE domain-containing protein</fullName>
    </recommendedName>
</protein>
<dbReference type="AlphaFoldDB" id="A0A428NLY9"/>
<feature type="region of interest" description="Disordered" evidence="1">
    <location>
        <begin position="242"/>
        <end position="300"/>
    </location>
</feature>
<evidence type="ECO:0008006" key="4">
    <source>
        <dbReference type="Google" id="ProtNLM"/>
    </source>
</evidence>
<sequence>MSDEEKERKRDKVAEFLKKNLDKGELALKHAAGLGHQPNVVPVTDPVMNGPLRPVEVGWHPVGGIAGKWFAEDTGLGKMITEKINRYPDPTQHWAVLVGDFAHQLWMDENFDVIYTNEKINREEWHTFKVGETRFNDDATRRAGESVIQSIRDRQPAYNLITNNCQTYALQLLDAIKVGVAKEFGTTLAVYERLFGSGKVKDLFEHGDVQVQQGEDATGGQGTVSFAQQVMNENTNQLEPEAELKKHQKQREEAEQEQSRSLQVDGEEEDEEKEGKKKEKSSYKEVKERVGGFMSRFKRK</sequence>
<dbReference type="STRING" id="1325734.A0A428NLY9"/>